<dbReference type="Proteomes" id="UP001158416">
    <property type="component" value="Unassembled WGS sequence"/>
</dbReference>
<sequence>MMRAGVVLLLVSPLAIAADGSWSNQSFGGTITRENQTLKSKPVQSPSPLSPGTVATRVYWKINTSGPTPVGFRIRLCSATRCLKLPGLAGEMALFADIPAGGPFRFEYALPKGGTFNFPLTVMSNQMTVSYSSQH</sequence>
<feature type="chain" id="PRO_5041218760" evidence="1">
    <location>
        <begin position="18"/>
        <end position="135"/>
    </location>
</feature>
<evidence type="ECO:0000256" key="1">
    <source>
        <dbReference type="SAM" id="SignalP"/>
    </source>
</evidence>
<organism evidence="2 3">
    <name type="scientific">Enterobacter bugandensis</name>
    <dbReference type="NCBI Taxonomy" id="881260"/>
    <lineage>
        <taxon>Bacteria</taxon>
        <taxon>Pseudomonadati</taxon>
        <taxon>Pseudomonadota</taxon>
        <taxon>Gammaproteobacteria</taxon>
        <taxon>Enterobacterales</taxon>
        <taxon>Enterobacteriaceae</taxon>
        <taxon>Enterobacter</taxon>
    </lineage>
</organism>
<keyword evidence="2" id="KW-0282">Flagellum</keyword>
<name>A0AA42PND3_9ENTR</name>
<dbReference type="Pfam" id="PF06366">
    <property type="entry name" value="FlhE"/>
    <property type="match status" value="1"/>
</dbReference>
<keyword evidence="2" id="KW-0966">Cell projection</keyword>
<accession>A0AA42PND3</accession>
<dbReference type="EMBL" id="JAOCAP010000002">
    <property type="protein sequence ID" value="MDH1317676.1"/>
    <property type="molecule type" value="Genomic_DNA"/>
</dbReference>
<keyword evidence="1" id="KW-0732">Signal</keyword>
<dbReference type="InterPro" id="IPR009420">
    <property type="entry name" value="FlhE"/>
</dbReference>
<dbReference type="AlphaFoldDB" id="A0AA42PND3"/>
<protein>
    <submittedName>
        <fullName evidence="2">Flagellar protein FlhE</fullName>
    </submittedName>
</protein>
<comment type="caution">
    <text evidence="2">The sequence shown here is derived from an EMBL/GenBank/DDBJ whole genome shotgun (WGS) entry which is preliminary data.</text>
</comment>
<keyword evidence="2" id="KW-0969">Cilium</keyword>
<dbReference type="RefSeq" id="WP_280027807.1">
    <property type="nucleotide sequence ID" value="NZ_JAOCAP010000002.1"/>
</dbReference>
<feature type="signal peptide" evidence="1">
    <location>
        <begin position="1"/>
        <end position="17"/>
    </location>
</feature>
<proteinExistence type="predicted"/>
<evidence type="ECO:0000313" key="3">
    <source>
        <dbReference type="Proteomes" id="UP001158416"/>
    </source>
</evidence>
<evidence type="ECO:0000313" key="2">
    <source>
        <dbReference type="EMBL" id="MDH1317676.1"/>
    </source>
</evidence>
<reference evidence="2" key="1">
    <citation type="submission" date="2022-09" db="EMBL/GenBank/DDBJ databases">
        <title>Intensive care unit water sources are persistently colonized with multi-drug resistant bacteria and are the site of extensive horizontal gene transfer of antibiotic resistance genes.</title>
        <authorList>
            <person name="Diorio-Toth L."/>
        </authorList>
    </citation>
    <scope>NUCLEOTIDE SEQUENCE</scope>
    <source>
        <strain evidence="2">GD03936</strain>
    </source>
</reference>
<gene>
    <name evidence="2" type="ORF">N5C39_04750</name>
</gene>